<keyword evidence="6" id="KW-0067">ATP-binding</keyword>
<dbReference type="FunFam" id="1.10.510.10:FF:000106">
    <property type="entry name" value="Non-specific serine/threonine protein kinase"/>
    <property type="match status" value="1"/>
</dbReference>
<dbReference type="Gene3D" id="1.10.510.10">
    <property type="entry name" value="Transferase(Phosphotransferase) domain 1"/>
    <property type="match status" value="2"/>
</dbReference>
<keyword evidence="2" id="KW-0808">Transferase</keyword>
<dbReference type="NCBIfam" id="TIGR00756">
    <property type="entry name" value="PPR"/>
    <property type="match status" value="5"/>
</dbReference>
<dbReference type="InterPro" id="IPR011009">
    <property type="entry name" value="Kinase-like_dom_sf"/>
</dbReference>
<evidence type="ECO:0000256" key="3">
    <source>
        <dbReference type="ARBA" id="ARBA00022737"/>
    </source>
</evidence>
<dbReference type="InterPro" id="IPR046848">
    <property type="entry name" value="E_motif"/>
</dbReference>
<dbReference type="InterPro" id="IPR000719">
    <property type="entry name" value="Prot_kinase_dom"/>
</dbReference>
<evidence type="ECO:0000313" key="11">
    <source>
        <dbReference type="Proteomes" id="UP000245207"/>
    </source>
</evidence>
<dbReference type="PROSITE" id="PS51375">
    <property type="entry name" value="PPR"/>
    <property type="match status" value="4"/>
</dbReference>
<dbReference type="GO" id="GO:0009451">
    <property type="term" value="P:RNA modification"/>
    <property type="evidence" value="ECO:0007669"/>
    <property type="project" value="InterPro"/>
</dbReference>
<keyword evidence="5" id="KW-0418">Kinase</keyword>
<keyword evidence="4" id="KW-0547">Nucleotide-binding</keyword>
<dbReference type="Gene3D" id="1.25.40.10">
    <property type="entry name" value="Tetratricopeptide repeat domain"/>
    <property type="match status" value="3"/>
</dbReference>
<dbReference type="Pfam" id="PF00069">
    <property type="entry name" value="Pkinase"/>
    <property type="match status" value="1"/>
</dbReference>
<reference evidence="10 11" key="1">
    <citation type="journal article" date="2018" name="Mol. Plant">
        <title>The genome of Artemisia annua provides insight into the evolution of Asteraceae family and artemisinin biosynthesis.</title>
        <authorList>
            <person name="Shen Q."/>
            <person name="Zhang L."/>
            <person name="Liao Z."/>
            <person name="Wang S."/>
            <person name="Yan T."/>
            <person name="Shi P."/>
            <person name="Liu M."/>
            <person name="Fu X."/>
            <person name="Pan Q."/>
            <person name="Wang Y."/>
            <person name="Lv Z."/>
            <person name="Lu X."/>
            <person name="Zhang F."/>
            <person name="Jiang W."/>
            <person name="Ma Y."/>
            <person name="Chen M."/>
            <person name="Hao X."/>
            <person name="Li L."/>
            <person name="Tang Y."/>
            <person name="Lv G."/>
            <person name="Zhou Y."/>
            <person name="Sun X."/>
            <person name="Brodelius P.E."/>
            <person name="Rose J.K.C."/>
            <person name="Tang K."/>
        </authorList>
    </citation>
    <scope>NUCLEOTIDE SEQUENCE [LARGE SCALE GENOMIC DNA]</scope>
    <source>
        <strain evidence="11">cv. Huhao1</strain>
        <tissue evidence="10">Leaf</tissue>
    </source>
</reference>
<dbReference type="Proteomes" id="UP000245207">
    <property type="component" value="Unassembled WGS sequence"/>
</dbReference>
<dbReference type="InterPro" id="IPR011990">
    <property type="entry name" value="TPR-like_helical_dom_sf"/>
</dbReference>
<feature type="repeat" description="PPR" evidence="7">
    <location>
        <begin position="367"/>
        <end position="397"/>
    </location>
</feature>
<dbReference type="PANTHER" id="PTHR47926">
    <property type="entry name" value="PENTATRICOPEPTIDE REPEAT-CONTAINING PROTEIN"/>
    <property type="match status" value="1"/>
</dbReference>
<gene>
    <name evidence="10" type="ORF">CTI12_AA061250</name>
</gene>
<dbReference type="EMBL" id="PKPP01000325">
    <property type="protein sequence ID" value="PWA94267.1"/>
    <property type="molecule type" value="Genomic_DNA"/>
</dbReference>
<dbReference type="SMART" id="SM00133">
    <property type="entry name" value="S_TK_X"/>
    <property type="match status" value="1"/>
</dbReference>
<feature type="repeat" description="PPR" evidence="7">
    <location>
        <begin position="332"/>
        <end position="366"/>
    </location>
</feature>
<keyword evidence="1" id="KW-0723">Serine/threonine-protein kinase</keyword>
<evidence type="ECO:0000256" key="7">
    <source>
        <dbReference type="PROSITE-ProRule" id="PRU00708"/>
    </source>
</evidence>
<evidence type="ECO:0000313" key="10">
    <source>
        <dbReference type="EMBL" id="PWA94267.1"/>
    </source>
</evidence>
<organism evidence="10 11">
    <name type="scientific">Artemisia annua</name>
    <name type="common">Sweet wormwood</name>
    <dbReference type="NCBI Taxonomy" id="35608"/>
    <lineage>
        <taxon>Eukaryota</taxon>
        <taxon>Viridiplantae</taxon>
        <taxon>Streptophyta</taxon>
        <taxon>Embryophyta</taxon>
        <taxon>Tracheophyta</taxon>
        <taxon>Spermatophyta</taxon>
        <taxon>Magnoliopsida</taxon>
        <taxon>eudicotyledons</taxon>
        <taxon>Gunneridae</taxon>
        <taxon>Pentapetalae</taxon>
        <taxon>asterids</taxon>
        <taxon>campanulids</taxon>
        <taxon>Asterales</taxon>
        <taxon>Asteraceae</taxon>
        <taxon>Asteroideae</taxon>
        <taxon>Anthemideae</taxon>
        <taxon>Artemisiinae</taxon>
        <taxon>Artemisia</taxon>
    </lineage>
</organism>
<dbReference type="SUPFAM" id="SSF48452">
    <property type="entry name" value="TPR-like"/>
    <property type="match status" value="1"/>
</dbReference>
<dbReference type="SUPFAM" id="SSF56112">
    <property type="entry name" value="Protein kinase-like (PK-like)"/>
    <property type="match status" value="1"/>
</dbReference>
<evidence type="ECO:0000259" key="9">
    <source>
        <dbReference type="PROSITE" id="PS51285"/>
    </source>
</evidence>
<evidence type="ECO:0000256" key="2">
    <source>
        <dbReference type="ARBA" id="ARBA00022679"/>
    </source>
</evidence>
<proteinExistence type="predicted"/>
<dbReference type="Pfam" id="PF20431">
    <property type="entry name" value="E_motif"/>
    <property type="match status" value="1"/>
</dbReference>
<evidence type="ECO:0000256" key="4">
    <source>
        <dbReference type="ARBA" id="ARBA00022741"/>
    </source>
</evidence>
<dbReference type="PROSITE" id="PS51285">
    <property type="entry name" value="AGC_KINASE_CTER"/>
    <property type="match status" value="1"/>
</dbReference>
<feature type="domain" description="Protein kinase" evidence="8">
    <location>
        <begin position="424"/>
        <end position="795"/>
    </location>
</feature>
<accession>A0A2U1Q8D6</accession>
<sequence length="916" mass="103350">MEPPIKTVIKTLVKAPSLTTLHDYKSMIKYYTFNSLFINSLHCFLQMKQNGIYPDHNVYPSVIKCCTSLMWAKFGASLHGCVIRAGLEMDLFTGNALLSMYAHHVFDEKTCVMDGMRNVKRVFERMVERDVVSYNTVVLGYVKSGMFNEAVRVIREMGSAGIKADAFTLSNVLGVVKERMDVLKGKEIHGYGIRHGFDGNEFVVSGLSDLYTSCNMVEDSYRLFCLLPRKDCVSWCSMIAACVQNGLFDEGLRLFRQMLSAGIKPVPVSCSSIIPACAHLTTLPLGQQLHGYIIRSHFDDNIFIASSLVNMYAKCGNIKLAKYIFDSMKQHDLVLWTAMIMGCASHGHAYEAISLFKQMEVEGFTPNSVTFVAVLTACSHAGMVNEGLTFFNKMVQHYNISPEFEHYACMADLLGRAGKLEEAFRFLRKMPENKTASVWLPLLAACRVHKNVKLAEKIVTCINEFDIDNMGAYVLLSNTYSSSGRNKDAANLRSMLSKKADTKKPACSWISVEKKVHAFIAGDESHSCNDDIINALGILLGHMENDGHVADYTTPVVRICREKTTSNVYAMKKLKKSEMLRRGQYLPGGDMMTLLMRKDTLTEDEARFYVGETVLAIKDIKPDNLLLDKFGHMKLSDFGLCKPLDCSNLQEKDFSGANNLSGALQSDGRPAVPKRTQQEQLQHWQRNRRMLAYSTVGTPDYIAPEVLLKKGYGMECDWWSLGAIMYEMLVGYPPFYSDEPMSTCRKIVNWRTHLKFPEEAKLSPEAKDLICKLLCNVEKRLGTKGAYEIKAHPWFKGTEWDKLYQIKAAFIPEVNDELDTQNFEKFEEGDNQIPSSTKAGPWRKVSKNLGIAIAISTLLYLVNCTTWKLFKPCIMAIGFLYMAVPQIRKYKHFTFLKLAFGNFKVNTLCIAFRGLQ</sequence>
<dbReference type="OrthoDB" id="185373at2759"/>
<dbReference type="Pfam" id="PF01535">
    <property type="entry name" value="PPR"/>
    <property type="match status" value="2"/>
</dbReference>
<dbReference type="FunFam" id="1.25.40.10:FF:001093">
    <property type="entry name" value="Pentatricopeptide repeat-containing protein At2g34400"/>
    <property type="match status" value="1"/>
</dbReference>
<keyword evidence="11" id="KW-1185">Reference proteome</keyword>
<dbReference type="AlphaFoldDB" id="A0A2U1Q8D6"/>
<dbReference type="PANTHER" id="PTHR47926:SF518">
    <property type="entry name" value="(WILD MALAYSIAN BANANA) HYPOTHETICAL PROTEIN"/>
    <property type="match status" value="1"/>
</dbReference>
<dbReference type="InterPro" id="IPR002885">
    <property type="entry name" value="PPR_rpt"/>
</dbReference>
<dbReference type="Pfam" id="PF13041">
    <property type="entry name" value="PPR_2"/>
    <property type="match status" value="2"/>
</dbReference>
<dbReference type="GO" id="GO:0005524">
    <property type="term" value="F:ATP binding"/>
    <property type="evidence" value="ECO:0007669"/>
    <property type="project" value="UniProtKB-KW"/>
</dbReference>
<feature type="repeat" description="PPR" evidence="7">
    <location>
        <begin position="231"/>
        <end position="265"/>
    </location>
</feature>
<dbReference type="PROSITE" id="PS50011">
    <property type="entry name" value="PROTEIN_KINASE_DOM"/>
    <property type="match status" value="1"/>
</dbReference>
<dbReference type="Gene3D" id="3.30.200.20">
    <property type="entry name" value="Phosphorylase Kinase, domain 1"/>
    <property type="match status" value="2"/>
</dbReference>
<evidence type="ECO:0000256" key="6">
    <source>
        <dbReference type="ARBA" id="ARBA00022840"/>
    </source>
</evidence>
<feature type="repeat" description="PPR" evidence="7">
    <location>
        <begin position="130"/>
        <end position="164"/>
    </location>
</feature>
<dbReference type="GO" id="GO:0003723">
    <property type="term" value="F:RNA binding"/>
    <property type="evidence" value="ECO:0007669"/>
    <property type="project" value="InterPro"/>
</dbReference>
<evidence type="ECO:0000256" key="5">
    <source>
        <dbReference type="ARBA" id="ARBA00022777"/>
    </source>
</evidence>
<dbReference type="InterPro" id="IPR000961">
    <property type="entry name" value="AGC-kinase_C"/>
</dbReference>
<evidence type="ECO:0000259" key="8">
    <source>
        <dbReference type="PROSITE" id="PS50011"/>
    </source>
</evidence>
<keyword evidence="3" id="KW-0677">Repeat</keyword>
<evidence type="ECO:0000256" key="1">
    <source>
        <dbReference type="ARBA" id="ARBA00022527"/>
    </source>
</evidence>
<protein>
    <submittedName>
        <fullName evidence="10">Tetratricopeptide repeat (TPR)-like superfamily protein</fullName>
    </submittedName>
</protein>
<name>A0A2U1Q8D6_ARTAN</name>
<feature type="domain" description="AGC-kinase C-terminal" evidence="9">
    <location>
        <begin position="796"/>
        <end position="848"/>
    </location>
</feature>
<comment type="caution">
    <text evidence="10">The sequence shown here is derived from an EMBL/GenBank/DDBJ whole genome shotgun (WGS) entry which is preliminary data.</text>
</comment>
<dbReference type="SMART" id="SM00220">
    <property type="entry name" value="S_TKc"/>
    <property type="match status" value="1"/>
</dbReference>
<dbReference type="InterPro" id="IPR046960">
    <property type="entry name" value="PPR_At4g14850-like_plant"/>
</dbReference>
<dbReference type="GO" id="GO:0004674">
    <property type="term" value="F:protein serine/threonine kinase activity"/>
    <property type="evidence" value="ECO:0007669"/>
    <property type="project" value="UniProtKB-KW"/>
</dbReference>